<dbReference type="Proteomes" id="UP000038045">
    <property type="component" value="Unplaced"/>
</dbReference>
<feature type="transmembrane region" description="Helical" evidence="1">
    <location>
        <begin position="23"/>
        <end position="44"/>
    </location>
</feature>
<protein>
    <submittedName>
        <fullName evidence="3">G_PROTEIN_RECEP_F1_2 domain-containing protein</fullName>
    </submittedName>
</protein>
<dbReference type="WBParaSite" id="PTRK_0000217850.1">
    <property type="protein sequence ID" value="PTRK_0000217850.1"/>
    <property type="gene ID" value="PTRK_0000217850"/>
</dbReference>
<feature type="transmembrane region" description="Helical" evidence="1">
    <location>
        <begin position="126"/>
        <end position="151"/>
    </location>
</feature>
<accession>A0A0N4Z576</accession>
<keyword evidence="2" id="KW-1185">Reference proteome</keyword>
<keyword evidence="1" id="KW-0472">Membrane</keyword>
<dbReference type="Pfam" id="PF10318">
    <property type="entry name" value="7TM_GPCR_Srh"/>
    <property type="match status" value="1"/>
</dbReference>
<proteinExistence type="predicted"/>
<evidence type="ECO:0000313" key="2">
    <source>
        <dbReference type="Proteomes" id="UP000038045"/>
    </source>
</evidence>
<sequence length="188" mass="21798">MYLLVPIFGGAYLGLLKFLPGDLLNFCTVVSFVIVLFNIIIIELEGRRHYQRICHKSDIPKMQKLLKLCVYLKLYLVLPYIAIYFDNSKHVDEESLSYHVSQNPQMIAYLDNNNAKYIFYYEAQDLLLQCFLSIVSLTLLSTICFTIFYSIQIIKVFIHSTPHDASTSTQSLNRMQEVTVLENISHQI</sequence>
<dbReference type="AlphaFoldDB" id="A0A0N4Z576"/>
<feature type="transmembrane region" description="Helical" evidence="1">
    <location>
        <begin position="65"/>
        <end position="85"/>
    </location>
</feature>
<reference evidence="3" key="1">
    <citation type="submission" date="2017-02" db="UniProtKB">
        <authorList>
            <consortium name="WormBaseParasite"/>
        </authorList>
    </citation>
    <scope>IDENTIFICATION</scope>
</reference>
<name>A0A0N4Z576_PARTI</name>
<dbReference type="InterPro" id="IPR019422">
    <property type="entry name" value="7TM_GPCR_serpentine_rcpt_Srh"/>
</dbReference>
<organism evidence="2 3">
    <name type="scientific">Parastrongyloides trichosuri</name>
    <name type="common">Possum-specific nematode worm</name>
    <dbReference type="NCBI Taxonomy" id="131310"/>
    <lineage>
        <taxon>Eukaryota</taxon>
        <taxon>Metazoa</taxon>
        <taxon>Ecdysozoa</taxon>
        <taxon>Nematoda</taxon>
        <taxon>Chromadorea</taxon>
        <taxon>Rhabditida</taxon>
        <taxon>Tylenchina</taxon>
        <taxon>Panagrolaimomorpha</taxon>
        <taxon>Strongyloidoidea</taxon>
        <taxon>Strongyloididae</taxon>
        <taxon>Parastrongyloides</taxon>
    </lineage>
</organism>
<keyword evidence="1" id="KW-1133">Transmembrane helix</keyword>
<evidence type="ECO:0000313" key="3">
    <source>
        <dbReference type="WBParaSite" id="PTRK_0000217850.1"/>
    </source>
</evidence>
<keyword evidence="1" id="KW-0812">Transmembrane</keyword>
<evidence type="ECO:0000256" key="1">
    <source>
        <dbReference type="SAM" id="Phobius"/>
    </source>
</evidence>